<evidence type="ECO:0000313" key="2">
    <source>
        <dbReference type="EMBL" id="WEK21282.1"/>
    </source>
</evidence>
<keyword evidence="1" id="KW-0175">Coiled coil</keyword>
<gene>
    <name evidence="2" type="ORF">P0Y49_09020</name>
</gene>
<organism evidence="2 3">
    <name type="scientific">Candidatus Pedobacter colombiensis</name>
    <dbReference type="NCBI Taxonomy" id="3121371"/>
    <lineage>
        <taxon>Bacteria</taxon>
        <taxon>Pseudomonadati</taxon>
        <taxon>Bacteroidota</taxon>
        <taxon>Sphingobacteriia</taxon>
        <taxon>Sphingobacteriales</taxon>
        <taxon>Sphingobacteriaceae</taxon>
        <taxon>Pedobacter</taxon>
    </lineage>
</organism>
<dbReference type="Proteomes" id="UP001214530">
    <property type="component" value="Chromosome"/>
</dbReference>
<reference evidence="2" key="1">
    <citation type="submission" date="2023-03" db="EMBL/GenBank/DDBJ databases">
        <title>Andean soil-derived lignocellulolytic bacterial consortium as a source of novel taxa and putative plastic-active enzymes.</title>
        <authorList>
            <person name="Diaz-Garcia L."/>
            <person name="Chuvochina M."/>
            <person name="Feuerriegel G."/>
            <person name="Bunk B."/>
            <person name="Sproer C."/>
            <person name="Streit W.R."/>
            <person name="Rodriguez L.M."/>
            <person name="Overmann J."/>
            <person name="Jimenez D.J."/>
        </authorList>
    </citation>
    <scope>NUCLEOTIDE SEQUENCE</scope>
    <source>
        <strain evidence="2">MAG 3858</strain>
    </source>
</reference>
<dbReference type="EMBL" id="CP119313">
    <property type="protein sequence ID" value="WEK21282.1"/>
    <property type="molecule type" value="Genomic_DNA"/>
</dbReference>
<name>A0AAJ5WEU0_9SPHI</name>
<evidence type="ECO:0000313" key="3">
    <source>
        <dbReference type="Proteomes" id="UP001214530"/>
    </source>
</evidence>
<protein>
    <submittedName>
        <fullName evidence="2">Glycosyltransferase family 1 protein</fullName>
    </submittedName>
</protein>
<accession>A0AAJ5WEU0</accession>
<sequence>MKSLKILDWPQKRFYSETHPFHKWSSQLKESGIKVEFYFDHTNEGLKDADYLIIHSRYFEDGWQNIFRRTEKNEEELINFLIGIKKTVGKLIWFDAADSTGSSDFPIIEFVDIFLKKQILKNIDYYAEGRNLRIWLNNNDFEETLSGFKQCSKDQLYKIKVGWNIGLNDYRTYGYKLTRLSNYLSYNIYPNRFSVVDKERKFDLIFRGTTHNSDGLAQAISFQRNKVIRMFDTLNFHTLRGNPVPKNIYWQELRNSKVSISPFGWGEICYRDFETLISGSLLIKPSMEHLETYPNIYIPNETYIPVGWNLNDLEEKLEDLINNYSSYRHVAENAQELYKTTINNAELFVNRIKRMIN</sequence>
<evidence type="ECO:0000256" key="1">
    <source>
        <dbReference type="SAM" id="Coils"/>
    </source>
</evidence>
<feature type="coiled-coil region" evidence="1">
    <location>
        <begin position="310"/>
        <end position="337"/>
    </location>
</feature>
<proteinExistence type="predicted"/>
<dbReference type="AlphaFoldDB" id="A0AAJ5WEU0"/>